<gene>
    <name evidence="5" type="ORF">Cabys_4183</name>
    <name evidence="6" type="ORF">Calab_0984</name>
</gene>
<keyword evidence="7" id="KW-1185">Reference proteome</keyword>
<dbReference type="InParanoid" id="H1XVB2"/>
<dbReference type="EMBL" id="CP018099">
    <property type="protein sequence ID" value="APF20928.1"/>
    <property type="molecule type" value="Genomic_DNA"/>
</dbReference>
<dbReference type="InterPro" id="IPR041489">
    <property type="entry name" value="PDZ_6"/>
</dbReference>
<dbReference type="Proteomes" id="UP000183868">
    <property type="component" value="Chromosome"/>
</dbReference>
<dbReference type="PANTHER" id="PTHR22939">
    <property type="entry name" value="SERINE PROTEASE FAMILY S1C HTRA-RELATED"/>
    <property type="match status" value="1"/>
</dbReference>
<feature type="domain" description="PDZ" evidence="4">
    <location>
        <begin position="346"/>
        <end position="432"/>
    </location>
</feature>
<dbReference type="SUPFAM" id="SSF50494">
    <property type="entry name" value="Trypsin-like serine proteases"/>
    <property type="match status" value="1"/>
</dbReference>
<dbReference type="AlphaFoldDB" id="H1XVB2"/>
<dbReference type="STRING" id="880073.Cabys_4183"/>
<accession>H1XVB2</accession>
<reference evidence="6 7" key="1">
    <citation type="submission" date="2011-09" db="EMBL/GenBank/DDBJ databases">
        <title>The permanent draft genome of Caldithrix abyssi DSM 13497.</title>
        <authorList>
            <consortium name="US DOE Joint Genome Institute (JGI-PGF)"/>
            <person name="Lucas S."/>
            <person name="Han J."/>
            <person name="Lapidus A."/>
            <person name="Bruce D."/>
            <person name="Goodwin L."/>
            <person name="Pitluck S."/>
            <person name="Peters L."/>
            <person name="Kyrpides N."/>
            <person name="Mavromatis K."/>
            <person name="Ivanova N."/>
            <person name="Mikhailova N."/>
            <person name="Chertkov O."/>
            <person name="Detter J.C."/>
            <person name="Tapia R."/>
            <person name="Han C."/>
            <person name="Land M."/>
            <person name="Hauser L."/>
            <person name="Markowitz V."/>
            <person name="Cheng J.-F."/>
            <person name="Hugenholtz P."/>
            <person name="Woyke T."/>
            <person name="Wu D."/>
            <person name="Spring S."/>
            <person name="Brambilla E."/>
            <person name="Klenk H.-P."/>
            <person name="Eisen J.A."/>
        </authorList>
    </citation>
    <scope>NUCLEOTIDE SEQUENCE [LARGE SCALE GENOMIC DNA]</scope>
    <source>
        <strain evidence="6 7">DSM 13497</strain>
    </source>
</reference>
<dbReference type="OrthoDB" id="9758917at2"/>
<dbReference type="GO" id="GO:0006508">
    <property type="term" value="P:proteolysis"/>
    <property type="evidence" value="ECO:0007669"/>
    <property type="project" value="UniProtKB-KW"/>
</dbReference>
<dbReference type="PANTHER" id="PTHR22939:SF129">
    <property type="entry name" value="SERINE PROTEASE HTRA2, MITOCHONDRIAL"/>
    <property type="match status" value="1"/>
</dbReference>
<sequence precursor="true">MRKLFVLVLVPLLIFAGDNLEDQIRKARQKVFPALVHIQPIKEFVDSGEPQKVQVTGSGFIFSEDGYVLTNNHVAEKARFVMCTLSSKKEVEAEVIGLDPWTDLAVLKLKLGKNGLKKVPFARLGNSDGLQVGQVVLALGSPLGLARSLTLGVISSVDRYFDQSGSMTSPYNLWIQTDAAINPGNSGGPLVNLKGEVIGINARAITFGENLGFAIPINTAKFVIKQLMEKGEVERAWIGAEWQEIKGLRAYLNKPDLQGVLLREVEKNSPAEKAGLKAGFVVTEINGKKVAAVYQEELPKVRLLVSTLPVGKQITLKYLDQHLRPGQVSLVPKKQGKFSGNEYYCKEWGMSVKEITPRIRKNFRLSEADRVLITGVQLGGPAQEAGVFRAAVLTKIDDQPIKSIDQFITNYENQYSKDGKDHLLWLKIGDVNRFALIKGKDSQ</sequence>
<dbReference type="InterPro" id="IPR001940">
    <property type="entry name" value="Peptidase_S1C"/>
</dbReference>
<evidence type="ECO:0000256" key="2">
    <source>
        <dbReference type="ARBA" id="ARBA00022670"/>
    </source>
</evidence>
<dbReference type="KEGG" id="caby:Cabys_4183"/>
<reference evidence="5 8" key="2">
    <citation type="submission" date="2016-11" db="EMBL/GenBank/DDBJ databases">
        <title>Genomic analysis of Caldithrix abyssi and proposal of a novel bacterial phylum Caldithrichaeota.</title>
        <authorList>
            <person name="Kublanov I."/>
            <person name="Sigalova O."/>
            <person name="Gavrilov S."/>
            <person name="Lebedinsky A."/>
            <person name="Ivanova N."/>
            <person name="Daum C."/>
            <person name="Reddy T."/>
            <person name="Klenk H.P."/>
            <person name="Goker M."/>
            <person name="Reva O."/>
            <person name="Miroshnichenko M."/>
            <person name="Kyprides N."/>
            <person name="Woyke T."/>
            <person name="Gelfand M."/>
        </authorList>
    </citation>
    <scope>NUCLEOTIDE SEQUENCE [LARGE SCALE GENOMIC DNA]</scope>
    <source>
        <strain evidence="5 8">LF13</strain>
    </source>
</reference>
<dbReference type="HOGENOM" id="CLU_020120_1_0_0"/>
<name>H1XVB2_CALAY</name>
<dbReference type="Gene3D" id="2.30.42.10">
    <property type="match status" value="2"/>
</dbReference>
<dbReference type="PRINTS" id="PR00834">
    <property type="entry name" value="PROTEASES2C"/>
</dbReference>
<dbReference type="Gene3D" id="2.40.10.120">
    <property type="match status" value="1"/>
</dbReference>
<keyword evidence="3" id="KW-0378">Hydrolase</keyword>
<evidence type="ECO:0000256" key="3">
    <source>
        <dbReference type="ARBA" id="ARBA00022801"/>
    </source>
</evidence>
<dbReference type="InterPro" id="IPR036034">
    <property type="entry name" value="PDZ_sf"/>
</dbReference>
<dbReference type="Pfam" id="PF17820">
    <property type="entry name" value="PDZ_6"/>
    <property type="match status" value="1"/>
</dbReference>
<dbReference type="MEROPS" id="S01.525"/>
<proteinExistence type="inferred from homology"/>
<dbReference type="GO" id="GO:0004252">
    <property type="term" value="F:serine-type endopeptidase activity"/>
    <property type="evidence" value="ECO:0007669"/>
    <property type="project" value="InterPro"/>
</dbReference>
<dbReference type="EMBL" id="CM001402">
    <property type="protein sequence ID" value="EHO40618.1"/>
    <property type="molecule type" value="Genomic_DNA"/>
</dbReference>
<evidence type="ECO:0000259" key="4">
    <source>
        <dbReference type="SMART" id="SM00228"/>
    </source>
</evidence>
<organism evidence="6 7">
    <name type="scientific">Caldithrix abyssi DSM 13497</name>
    <dbReference type="NCBI Taxonomy" id="880073"/>
    <lineage>
        <taxon>Bacteria</taxon>
        <taxon>Pseudomonadati</taxon>
        <taxon>Calditrichota</taxon>
        <taxon>Calditrichia</taxon>
        <taxon>Calditrichales</taxon>
        <taxon>Calditrichaceae</taxon>
        <taxon>Caldithrix</taxon>
    </lineage>
</organism>
<dbReference type="eggNOG" id="COG0265">
    <property type="taxonomic scope" value="Bacteria"/>
</dbReference>
<evidence type="ECO:0000256" key="1">
    <source>
        <dbReference type="ARBA" id="ARBA00010541"/>
    </source>
</evidence>
<dbReference type="InterPro" id="IPR001478">
    <property type="entry name" value="PDZ"/>
</dbReference>
<feature type="domain" description="PDZ" evidence="4">
    <location>
        <begin position="246"/>
        <end position="322"/>
    </location>
</feature>
<dbReference type="Pfam" id="PF13365">
    <property type="entry name" value="Trypsin_2"/>
    <property type="match status" value="1"/>
</dbReference>
<dbReference type="PaxDb" id="880073-Calab_0984"/>
<protein>
    <submittedName>
        <fullName evidence="6">Peptidase S1 and S6 chymotrypsin/Hap</fullName>
    </submittedName>
    <submittedName>
        <fullName evidence="5">Serine protease Do</fullName>
    </submittedName>
</protein>
<evidence type="ECO:0000313" key="8">
    <source>
        <dbReference type="Proteomes" id="UP000183868"/>
    </source>
</evidence>
<keyword evidence="2 5" id="KW-0645">Protease</keyword>
<evidence type="ECO:0000313" key="7">
    <source>
        <dbReference type="Proteomes" id="UP000004671"/>
    </source>
</evidence>
<evidence type="ECO:0000313" key="5">
    <source>
        <dbReference type="EMBL" id="APF20928.1"/>
    </source>
</evidence>
<dbReference type="SMART" id="SM00228">
    <property type="entry name" value="PDZ"/>
    <property type="match status" value="2"/>
</dbReference>
<dbReference type="SUPFAM" id="SSF50156">
    <property type="entry name" value="PDZ domain-like"/>
    <property type="match status" value="2"/>
</dbReference>
<evidence type="ECO:0000313" key="6">
    <source>
        <dbReference type="EMBL" id="EHO40618.1"/>
    </source>
</evidence>
<dbReference type="RefSeq" id="WP_006927644.1">
    <property type="nucleotide sequence ID" value="NZ_CM001402.1"/>
</dbReference>
<dbReference type="InterPro" id="IPR009003">
    <property type="entry name" value="Peptidase_S1_PA"/>
</dbReference>
<dbReference type="Proteomes" id="UP000004671">
    <property type="component" value="Chromosome"/>
</dbReference>
<comment type="similarity">
    <text evidence="1">Belongs to the peptidase S1C family.</text>
</comment>